<dbReference type="PANTHER" id="PTHR43098">
    <property type="entry name" value="L-ORNITHINE N(5)-MONOOXYGENASE-RELATED"/>
    <property type="match status" value="1"/>
</dbReference>
<dbReference type="PANTHER" id="PTHR43098:SF3">
    <property type="entry name" value="L-ORNITHINE N(5)-MONOOXYGENASE-RELATED"/>
    <property type="match status" value="1"/>
</dbReference>
<dbReference type="Proteomes" id="UP000316706">
    <property type="component" value="Unassembled WGS sequence"/>
</dbReference>
<evidence type="ECO:0000256" key="6">
    <source>
        <dbReference type="ARBA" id="ARBA00023002"/>
    </source>
</evidence>
<sequence length="548" mass="60798">MTRTSPLPQPDADGRTREVDAVVVGAGLSGLYMLHRLRSLGLSVQAFDGNEGVGGTWYANRYPGARVDVKSLDYAYSFDPDLEQEWEWTEKYPAQEELLRYIDHVADRFGLRPHIRLRTRVTEAEFDEGAERWHVRTDRGDRVTAQFLIMATGCLSVPRLPDVPGLDRFRGRWHHTAQWPEEGVDLAGKRVAVIGTASSGVQVIPLIAEQAEHLTVFQRTPNFVIPANNHPLKPEDQRAVKARYAEVRKANRESGFGVAFPEATKGAMEVPAEEREAYYRKVWYDDDNSLVSLLSGYNDLIISKESNDTIAQFVRDRIAEVVDDPEVAKELQPWDHPLGVKRPCLGTNYYETFNRPNVSLVNVRRTPLVEFTPGGIRTSEKEHPFDVIVLATGFDAITGALTAIDIRGRGGAGLAEKWAEGPRSYLGIAVAGFPNLFTITGPGSPSVLSNMMVSIEQHVEWVGDAIAAMRAGGKRTMEATAEAEDAWTRHVDEVAQMTLYPTADSWYVGSNVPGKPRVFMPYAAGVGVYRQQCDRIAASGYEGFVFTG</sequence>
<evidence type="ECO:0000256" key="5">
    <source>
        <dbReference type="ARBA" id="ARBA00022857"/>
    </source>
</evidence>
<dbReference type="Pfam" id="PF13738">
    <property type="entry name" value="Pyr_redox_3"/>
    <property type="match status" value="1"/>
</dbReference>
<dbReference type="EMBL" id="VFPO01000001">
    <property type="protein sequence ID" value="TQM68678.1"/>
    <property type="molecule type" value="Genomic_DNA"/>
</dbReference>
<dbReference type="AlphaFoldDB" id="A0A543IDM4"/>
<dbReference type="SUPFAM" id="SSF51905">
    <property type="entry name" value="FAD/NAD(P)-binding domain"/>
    <property type="match status" value="2"/>
</dbReference>
<dbReference type="RefSeq" id="WP_141968299.1">
    <property type="nucleotide sequence ID" value="NZ_VFPO01000001.1"/>
</dbReference>
<protein>
    <submittedName>
        <fullName evidence="8">Cyclohexanone monooxygenase</fullName>
    </submittedName>
</protein>
<name>A0A543IDM4_9ACTN</name>
<dbReference type="Gene3D" id="3.50.50.60">
    <property type="entry name" value="FAD/NAD(P)-binding domain"/>
    <property type="match status" value="2"/>
</dbReference>
<dbReference type="InterPro" id="IPR036188">
    <property type="entry name" value="FAD/NAD-bd_sf"/>
</dbReference>
<proteinExistence type="inferred from homology"/>
<accession>A0A543IDM4</accession>
<reference evidence="8 9" key="1">
    <citation type="submission" date="2019-06" db="EMBL/GenBank/DDBJ databases">
        <title>Sequencing the genomes of 1000 actinobacteria strains.</title>
        <authorList>
            <person name="Klenk H.-P."/>
        </authorList>
    </citation>
    <scope>NUCLEOTIDE SEQUENCE [LARGE SCALE GENOMIC DNA]</scope>
    <source>
        <strain evidence="8 9">DSM 45043</strain>
    </source>
</reference>
<dbReference type="GO" id="GO:0016709">
    <property type="term" value="F:oxidoreductase activity, acting on paired donors, with incorporation or reduction of molecular oxygen, NAD(P)H as one donor, and incorporation of one atom of oxygen"/>
    <property type="evidence" value="ECO:0007669"/>
    <property type="project" value="UniProtKB-ARBA"/>
</dbReference>
<evidence type="ECO:0000256" key="7">
    <source>
        <dbReference type="ARBA" id="ARBA00023033"/>
    </source>
</evidence>
<evidence type="ECO:0000256" key="1">
    <source>
        <dbReference type="ARBA" id="ARBA00001974"/>
    </source>
</evidence>
<comment type="similarity">
    <text evidence="2">Belongs to the FAD-binding monooxygenase family.</text>
</comment>
<keyword evidence="4" id="KW-0274">FAD</keyword>
<keyword evidence="5" id="KW-0521">NADP</keyword>
<keyword evidence="3" id="KW-0285">Flavoprotein</keyword>
<comment type="caution">
    <text evidence="8">The sequence shown here is derived from an EMBL/GenBank/DDBJ whole genome shotgun (WGS) entry which is preliminary data.</text>
</comment>
<evidence type="ECO:0000313" key="9">
    <source>
        <dbReference type="Proteomes" id="UP000316706"/>
    </source>
</evidence>
<comment type="cofactor">
    <cofactor evidence="1">
        <name>FAD</name>
        <dbReference type="ChEBI" id="CHEBI:57692"/>
    </cofactor>
</comment>
<gene>
    <name evidence="8" type="ORF">FHX41_2330</name>
</gene>
<keyword evidence="7 8" id="KW-0503">Monooxygenase</keyword>
<evidence type="ECO:0000256" key="3">
    <source>
        <dbReference type="ARBA" id="ARBA00022630"/>
    </source>
</evidence>
<keyword evidence="6" id="KW-0560">Oxidoreductase</keyword>
<evidence type="ECO:0000313" key="8">
    <source>
        <dbReference type="EMBL" id="TQM68678.1"/>
    </source>
</evidence>
<dbReference type="InterPro" id="IPR050775">
    <property type="entry name" value="FAD-binding_Monooxygenases"/>
</dbReference>
<dbReference type="OrthoDB" id="5168853at2"/>
<evidence type="ECO:0000256" key="2">
    <source>
        <dbReference type="ARBA" id="ARBA00010139"/>
    </source>
</evidence>
<keyword evidence="9" id="KW-1185">Reference proteome</keyword>
<organism evidence="8 9">
    <name type="scientific">Actinomadura hallensis</name>
    <dbReference type="NCBI Taxonomy" id="337895"/>
    <lineage>
        <taxon>Bacteria</taxon>
        <taxon>Bacillati</taxon>
        <taxon>Actinomycetota</taxon>
        <taxon>Actinomycetes</taxon>
        <taxon>Streptosporangiales</taxon>
        <taxon>Thermomonosporaceae</taxon>
        <taxon>Actinomadura</taxon>
    </lineage>
</organism>
<evidence type="ECO:0000256" key="4">
    <source>
        <dbReference type="ARBA" id="ARBA00022827"/>
    </source>
</evidence>